<dbReference type="InterPro" id="IPR015947">
    <property type="entry name" value="PUA-like_sf"/>
</dbReference>
<keyword evidence="2 7" id="KW-0808">Transferase</keyword>
<dbReference type="InterPro" id="IPR019614">
    <property type="entry name" value="SAM-dep_methyl-trfase"/>
</dbReference>
<dbReference type="PANTHER" id="PTHR43042:SF3">
    <property type="entry name" value="RIBOSOMAL RNA LARGE SUBUNIT METHYLTRANSFERASE YWBD-RELATED"/>
    <property type="match status" value="1"/>
</dbReference>
<dbReference type="EMBL" id="QJSX01000018">
    <property type="protein sequence ID" value="PYE50413.1"/>
    <property type="molecule type" value="Genomic_DNA"/>
</dbReference>
<evidence type="ECO:0000259" key="5">
    <source>
        <dbReference type="Pfam" id="PF10672"/>
    </source>
</evidence>
<evidence type="ECO:0000313" key="7">
    <source>
        <dbReference type="EMBL" id="PYE50413.1"/>
    </source>
</evidence>
<dbReference type="InterPro" id="IPR036974">
    <property type="entry name" value="PUA_sf"/>
</dbReference>
<dbReference type="Pfam" id="PF17785">
    <property type="entry name" value="PUA_3"/>
    <property type="match status" value="1"/>
</dbReference>
<dbReference type="InterPro" id="IPR029063">
    <property type="entry name" value="SAM-dependent_MTases_sf"/>
</dbReference>
<proteinExistence type="predicted"/>
<dbReference type="AlphaFoldDB" id="A0A318S4L1"/>
<feature type="domain" description="RlmI-like PUA" evidence="6">
    <location>
        <begin position="44"/>
        <end position="105"/>
    </location>
</feature>
<dbReference type="Gene3D" id="3.40.50.150">
    <property type="entry name" value="Vaccinia Virus protein VP39"/>
    <property type="match status" value="1"/>
</dbReference>
<sequence>MARRPPAALPRHRQVQGRSHSQVVPLKGPSLPLPSSGAAPRLRLRVKRGAEAHVRQGHPWVYANSVQQQNRAGHLGELGIVYDAHDRFLAIGLYDPTSPICLRVLHAGQPQALDERWWTRRFDAAIDAREGLFDERTNGYRLINGESDGWPGLVLDRYAYTLVLKVYAGAWLPRWADVLALIAERFPRERLVVRLSRNLRDVAAEFGVHDGSVVRGDPLLGPVVFREAGVAFEADVLRGQKTGFFLDQRENRARVEELSRGKRVLNAFSFSGGFSLYAARGGATSVTSVDISAHALASAERNFALNADTPAVAACEHITVRADVFSWLHQHHARPFDLIVLDPPSLAKRETERAGAIRQYEHLVMDALNLLASEGVLLAASCSAHVSADEFTDAVMRAAYRSGRTVRVLRTSGHAADHPATFQEARYLKAVYLKCQ</sequence>
<dbReference type="GO" id="GO:0008168">
    <property type="term" value="F:methyltransferase activity"/>
    <property type="evidence" value="ECO:0007669"/>
    <property type="project" value="UniProtKB-KW"/>
</dbReference>
<dbReference type="GO" id="GO:0032259">
    <property type="term" value="P:methylation"/>
    <property type="evidence" value="ECO:0007669"/>
    <property type="project" value="UniProtKB-KW"/>
</dbReference>
<evidence type="ECO:0000256" key="1">
    <source>
        <dbReference type="ARBA" id="ARBA00022603"/>
    </source>
</evidence>
<dbReference type="CDD" id="cd21153">
    <property type="entry name" value="PUA_RlmI"/>
    <property type="match status" value="1"/>
</dbReference>
<dbReference type="SUPFAM" id="SSF53335">
    <property type="entry name" value="S-adenosyl-L-methionine-dependent methyltransferases"/>
    <property type="match status" value="1"/>
</dbReference>
<dbReference type="InterPro" id="IPR041532">
    <property type="entry name" value="RlmI-like_PUA"/>
</dbReference>
<gene>
    <name evidence="7" type="ORF">DES52_11830</name>
</gene>
<reference evidence="7 8" key="1">
    <citation type="submission" date="2018-06" db="EMBL/GenBank/DDBJ databases">
        <title>Genomic Encyclopedia of Type Strains, Phase IV (KMG-IV): sequencing the most valuable type-strain genomes for metagenomic binning, comparative biology and taxonomic classification.</title>
        <authorList>
            <person name="Goeker M."/>
        </authorList>
    </citation>
    <scope>NUCLEOTIDE SEQUENCE [LARGE SCALE GENOMIC DNA]</scope>
    <source>
        <strain evidence="7 8">DSM 18048</strain>
    </source>
</reference>
<dbReference type="OrthoDB" id="9805492at2"/>
<dbReference type="PANTHER" id="PTHR43042">
    <property type="entry name" value="SAM-DEPENDENT METHYLTRANSFERASE"/>
    <property type="match status" value="1"/>
</dbReference>
<keyword evidence="3" id="KW-0949">S-adenosyl-L-methionine</keyword>
<keyword evidence="1 7" id="KW-0489">Methyltransferase</keyword>
<organism evidence="7 8">
    <name type="scientific">Deinococcus yavapaiensis KR-236</name>
    <dbReference type="NCBI Taxonomy" id="694435"/>
    <lineage>
        <taxon>Bacteria</taxon>
        <taxon>Thermotogati</taxon>
        <taxon>Deinococcota</taxon>
        <taxon>Deinococci</taxon>
        <taxon>Deinococcales</taxon>
        <taxon>Deinococcaceae</taxon>
        <taxon>Deinococcus</taxon>
    </lineage>
</organism>
<comment type="caution">
    <text evidence="7">The sequence shown here is derived from an EMBL/GenBank/DDBJ whole genome shotgun (WGS) entry which is preliminary data.</text>
</comment>
<dbReference type="Gene3D" id="2.30.130.10">
    <property type="entry name" value="PUA domain"/>
    <property type="match status" value="1"/>
</dbReference>
<dbReference type="CDD" id="cd11572">
    <property type="entry name" value="RlmI_M_like"/>
    <property type="match status" value="1"/>
</dbReference>
<name>A0A318S4L1_9DEIO</name>
<dbReference type="Proteomes" id="UP000248326">
    <property type="component" value="Unassembled WGS sequence"/>
</dbReference>
<feature type="region of interest" description="Disordered" evidence="4">
    <location>
        <begin position="1"/>
        <end position="38"/>
    </location>
</feature>
<feature type="domain" description="S-adenosylmethionine-dependent methyltransferase" evidence="5">
    <location>
        <begin position="225"/>
        <end position="399"/>
    </location>
</feature>
<keyword evidence="8" id="KW-1185">Reference proteome</keyword>
<evidence type="ECO:0000256" key="4">
    <source>
        <dbReference type="SAM" id="MobiDB-lite"/>
    </source>
</evidence>
<evidence type="ECO:0000256" key="2">
    <source>
        <dbReference type="ARBA" id="ARBA00022679"/>
    </source>
</evidence>
<evidence type="ECO:0000259" key="6">
    <source>
        <dbReference type="Pfam" id="PF17785"/>
    </source>
</evidence>
<protein>
    <submittedName>
        <fullName evidence="7">SAM-dependent methyltransferase</fullName>
    </submittedName>
</protein>
<dbReference type="CDD" id="cd02440">
    <property type="entry name" value="AdoMet_MTases"/>
    <property type="match status" value="1"/>
</dbReference>
<evidence type="ECO:0000313" key="8">
    <source>
        <dbReference type="Proteomes" id="UP000248326"/>
    </source>
</evidence>
<feature type="compositionally biased region" description="Low complexity" evidence="4">
    <location>
        <begin position="25"/>
        <end position="38"/>
    </location>
</feature>
<dbReference type="GO" id="GO:0003723">
    <property type="term" value="F:RNA binding"/>
    <property type="evidence" value="ECO:0007669"/>
    <property type="project" value="InterPro"/>
</dbReference>
<dbReference type="Gene3D" id="3.30.750.80">
    <property type="entry name" value="RNA methyltransferase domain (HRMD) like"/>
    <property type="match status" value="1"/>
</dbReference>
<accession>A0A318S4L1</accession>
<dbReference type="Pfam" id="PF10672">
    <property type="entry name" value="Methyltrans_SAM"/>
    <property type="match status" value="1"/>
</dbReference>
<dbReference type="SUPFAM" id="SSF88697">
    <property type="entry name" value="PUA domain-like"/>
    <property type="match status" value="1"/>
</dbReference>
<evidence type="ECO:0000256" key="3">
    <source>
        <dbReference type="ARBA" id="ARBA00022691"/>
    </source>
</evidence>
<dbReference type="PROSITE" id="PS50890">
    <property type="entry name" value="PUA"/>
    <property type="match status" value="1"/>
</dbReference>